<comment type="similarity">
    <text evidence="1">Belongs to the glycosyltransferase 2 family.</text>
</comment>
<dbReference type="InterPro" id="IPR029044">
    <property type="entry name" value="Nucleotide-diphossugar_trans"/>
</dbReference>
<dbReference type="InterPro" id="IPR001173">
    <property type="entry name" value="Glyco_trans_2-like"/>
</dbReference>
<gene>
    <name evidence="6" type="ORF">GGQ74_001290</name>
</gene>
<evidence type="ECO:0000259" key="5">
    <source>
        <dbReference type="Pfam" id="PF00535"/>
    </source>
</evidence>
<accession>A0A846QKS0</accession>
<feature type="transmembrane region" description="Helical" evidence="4">
    <location>
        <begin position="257"/>
        <end position="280"/>
    </location>
</feature>
<dbReference type="Gene3D" id="3.90.550.10">
    <property type="entry name" value="Spore Coat Polysaccharide Biosynthesis Protein SpsA, Chain A"/>
    <property type="match status" value="1"/>
</dbReference>
<keyword evidence="4" id="KW-1133">Transmembrane helix</keyword>
<evidence type="ECO:0000313" key="6">
    <source>
        <dbReference type="EMBL" id="NJB67650.1"/>
    </source>
</evidence>
<dbReference type="PANTHER" id="PTHR43179">
    <property type="entry name" value="RHAMNOSYLTRANSFERASE WBBL"/>
    <property type="match status" value="1"/>
</dbReference>
<name>A0A846QKS0_9BACT</name>
<protein>
    <submittedName>
        <fullName evidence="6">Glycosyltransferase involved in cell wall biosynthesis</fullName>
    </submittedName>
</protein>
<dbReference type="CDD" id="cd00761">
    <property type="entry name" value="Glyco_tranf_GTA_type"/>
    <property type="match status" value="1"/>
</dbReference>
<dbReference type="EMBL" id="JAATJA010000001">
    <property type="protein sequence ID" value="NJB67650.1"/>
    <property type="molecule type" value="Genomic_DNA"/>
</dbReference>
<dbReference type="RefSeq" id="WP_167940687.1">
    <property type="nucleotide sequence ID" value="NZ_JAATJA010000001.1"/>
</dbReference>
<dbReference type="PANTHER" id="PTHR43179:SF12">
    <property type="entry name" value="GALACTOFURANOSYLTRANSFERASE GLFT2"/>
    <property type="match status" value="1"/>
</dbReference>
<dbReference type="GO" id="GO:0016757">
    <property type="term" value="F:glycosyltransferase activity"/>
    <property type="evidence" value="ECO:0007669"/>
    <property type="project" value="UniProtKB-KW"/>
</dbReference>
<keyword evidence="4" id="KW-0812">Transmembrane</keyword>
<evidence type="ECO:0000313" key="7">
    <source>
        <dbReference type="Proteomes" id="UP000580856"/>
    </source>
</evidence>
<dbReference type="SUPFAM" id="SSF53448">
    <property type="entry name" value="Nucleotide-diphospho-sugar transferases"/>
    <property type="match status" value="1"/>
</dbReference>
<comment type="caution">
    <text evidence="6">The sequence shown here is derived from an EMBL/GenBank/DDBJ whole genome shotgun (WGS) entry which is preliminary data.</text>
</comment>
<keyword evidence="2" id="KW-0328">Glycosyltransferase</keyword>
<dbReference type="AlphaFoldDB" id="A0A846QKS0"/>
<evidence type="ECO:0000256" key="1">
    <source>
        <dbReference type="ARBA" id="ARBA00006739"/>
    </source>
</evidence>
<sequence length="317" mass="36088">MKSASIVIPTYNRPAELEACLRSILGQSVAPLEVIVVDDGNLAQVPLAPDFETRGIRLVLHRKDRPGLTESRNVGATLARGDVILYLDDDTVLFADYVEQLLAVYEHRDVGGVGGIIDNPKPMRLPHHIRYLYDLVFLNRGLREGRVLPSGFCTDFGTTWFPVRETREADFVDGGVSSFRREIFADMRFTERYREFGLGEDKDFSIRVARRYGLAVTPNARLLHHESPKMRPDKRLWGRKFVLGRYLFFRDHVRTKWWSWLAFAWALAGYLLARTIIAALSLRRDEFRRVAGILGAARDIALGRISLSKADNREDGA</sequence>
<feature type="domain" description="Glycosyltransferase 2-like" evidence="5">
    <location>
        <begin position="5"/>
        <end position="133"/>
    </location>
</feature>
<dbReference type="Pfam" id="PF00535">
    <property type="entry name" value="Glycos_transf_2"/>
    <property type="match status" value="1"/>
</dbReference>
<evidence type="ECO:0000256" key="3">
    <source>
        <dbReference type="ARBA" id="ARBA00022679"/>
    </source>
</evidence>
<keyword evidence="4" id="KW-0472">Membrane</keyword>
<organism evidence="6 7">
    <name type="scientific">Desulfobaculum xiamenense</name>
    <dbReference type="NCBI Taxonomy" id="995050"/>
    <lineage>
        <taxon>Bacteria</taxon>
        <taxon>Pseudomonadati</taxon>
        <taxon>Thermodesulfobacteriota</taxon>
        <taxon>Desulfovibrionia</taxon>
        <taxon>Desulfovibrionales</taxon>
        <taxon>Desulfovibrionaceae</taxon>
        <taxon>Desulfobaculum</taxon>
    </lineage>
</organism>
<evidence type="ECO:0000256" key="2">
    <source>
        <dbReference type="ARBA" id="ARBA00022676"/>
    </source>
</evidence>
<reference evidence="6 7" key="1">
    <citation type="submission" date="2020-03" db="EMBL/GenBank/DDBJ databases">
        <title>Genomic Encyclopedia of Type Strains, Phase IV (KMG-IV): sequencing the most valuable type-strain genomes for metagenomic binning, comparative biology and taxonomic classification.</title>
        <authorList>
            <person name="Goeker M."/>
        </authorList>
    </citation>
    <scope>NUCLEOTIDE SEQUENCE [LARGE SCALE GENOMIC DNA]</scope>
    <source>
        <strain evidence="6 7">DSM 24233</strain>
    </source>
</reference>
<dbReference type="Proteomes" id="UP000580856">
    <property type="component" value="Unassembled WGS sequence"/>
</dbReference>
<keyword evidence="7" id="KW-1185">Reference proteome</keyword>
<proteinExistence type="inferred from homology"/>
<evidence type="ECO:0000256" key="4">
    <source>
        <dbReference type="SAM" id="Phobius"/>
    </source>
</evidence>
<keyword evidence="3 6" id="KW-0808">Transferase</keyword>